<evidence type="ECO:0000256" key="7">
    <source>
        <dbReference type="ARBA" id="ARBA00023136"/>
    </source>
</evidence>
<comment type="subcellular location">
    <subcellularLocation>
        <location evidence="1">Cell membrane</location>
        <topology evidence="1">Multi-pass membrane protein</topology>
    </subcellularLocation>
</comment>
<dbReference type="RefSeq" id="WP_159173797.1">
    <property type="nucleotide sequence ID" value="NZ_LR732312.1"/>
</dbReference>
<feature type="transmembrane region" description="Helical" evidence="9">
    <location>
        <begin position="261"/>
        <end position="285"/>
    </location>
</feature>
<dbReference type="PANTHER" id="PTHR30294:SF38">
    <property type="entry name" value="TRANSPORT PERMEASE PROTEIN"/>
    <property type="match status" value="1"/>
</dbReference>
<keyword evidence="5 9" id="KW-0812">Transmembrane</keyword>
<keyword evidence="6 9" id="KW-1133">Transmembrane helix</keyword>
<reference evidence="11 12" key="1">
    <citation type="submission" date="2019-10" db="EMBL/GenBank/DDBJ databases">
        <authorList>
            <person name="Karimi E."/>
        </authorList>
    </citation>
    <scope>NUCLEOTIDE SEQUENCE [LARGE SCALE GENOMIC DNA]</scope>
    <source>
        <strain evidence="11">Exiguobacterium sp. 9Y</strain>
    </source>
</reference>
<feature type="transmembrane region" description="Helical" evidence="9">
    <location>
        <begin position="183"/>
        <end position="205"/>
    </location>
</feature>
<evidence type="ECO:0000256" key="1">
    <source>
        <dbReference type="ARBA" id="ARBA00004651"/>
    </source>
</evidence>
<feature type="transmembrane region" description="Helical" evidence="9">
    <location>
        <begin position="21"/>
        <end position="39"/>
    </location>
</feature>
<evidence type="ECO:0000313" key="11">
    <source>
        <dbReference type="EMBL" id="VWX37931.1"/>
    </source>
</evidence>
<dbReference type="InterPro" id="IPR047817">
    <property type="entry name" value="ABC2_TM_bact-type"/>
</dbReference>
<feature type="transmembrane region" description="Helical" evidence="9">
    <location>
        <begin position="226"/>
        <end position="249"/>
    </location>
</feature>
<keyword evidence="3" id="KW-0813">Transport</keyword>
<feature type="domain" description="ABC transmembrane type-2" evidence="10">
    <location>
        <begin position="148"/>
        <end position="373"/>
    </location>
</feature>
<dbReference type="Proteomes" id="UP000439752">
    <property type="component" value="Unassembled WGS sequence"/>
</dbReference>
<dbReference type="EMBL" id="CABWKQ010000030">
    <property type="protein sequence ID" value="VWX37931.1"/>
    <property type="molecule type" value="Genomic_DNA"/>
</dbReference>
<dbReference type="InterPro" id="IPR051449">
    <property type="entry name" value="ABC-2_transporter_component"/>
</dbReference>
<evidence type="ECO:0000256" key="4">
    <source>
        <dbReference type="ARBA" id="ARBA00022475"/>
    </source>
</evidence>
<keyword evidence="12" id="KW-1185">Reference proteome</keyword>
<dbReference type="PROSITE" id="PS51012">
    <property type="entry name" value="ABC_TM2"/>
    <property type="match status" value="1"/>
</dbReference>
<comment type="similarity">
    <text evidence="2">Belongs to the ABC-2 integral membrane protein family.</text>
</comment>
<evidence type="ECO:0000259" key="10">
    <source>
        <dbReference type="PROSITE" id="PS51012"/>
    </source>
</evidence>
<protein>
    <submittedName>
        <fullName evidence="11">ABC transporter</fullName>
    </submittedName>
</protein>
<evidence type="ECO:0000256" key="6">
    <source>
        <dbReference type="ARBA" id="ARBA00022989"/>
    </source>
</evidence>
<proteinExistence type="inferred from homology"/>
<gene>
    <name evidence="11" type="ORF">EXIGUO9Y_360208</name>
</gene>
<dbReference type="AlphaFoldDB" id="A0A653IFR4"/>
<feature type="transmembrane region" description="Helical" evidence="9">
    <location>
        <begin position="292"/>
        <end position="310"/>
    </location>
</feature>
<feature type="transmembrane region" description="Helical" evidence="9">
    <location>
        <begin position="348"/>
        <end position="367"/>
    </location>
</feature>
<evidence type="ECO:0000256" key="8">
    <source>
        <dbReference type="SAM" id="Coils"/>
    </source>
</evidence>
<evidence type="ECO:0000256" key="3">
    <source>
        <dbReference type="ARBA" id="ARBA00022448"/>
    </source>
</evidence>
<dbReference type="PANTHER" id="PTHR30294">
    <property type="entry name" value="MEMBRANE COMPONENT OF ABC TRANSPORTER YHHJ-RELATED"/>
    <property type="match status" value="1"/>
</dbReference>
<accession>A0A653IFR4</accession>
<evidence type="ECO:0000256" key="2">
    <source>
        <dbReference type="ARBA" id="ARBA00007783"/>
    </source>
</evidence>
<keyword evidence="4" id="KW-1003">Cell membrane</keyword>
<dbReference type="InterPro" id="IPR013525">
    <property type="entry name" value="ABC2_TM"/>
</dbReference>
<name>A0A653IFR4_9BACL</name>
<dbReference type="GO" id="GO:0140359">
    <property type="term" value="F:ABC-type transporter activity"/>
    <property type="evidence" value="ECO:0007669"/>
    <property type="project" value="InterPro"/>
</dbReference>
<dbReference type="GO" id="GO:0005886">
    <property type="term" value="C:plasma membrane"/>
    <property type="evidence" value="ECO:0007669"/>
    <property type="project" value="UniProtKB-SubCell"/>
</dbReference>
<organism evidence="11 12">
    <name type="scientific">Exiguobacterium oxidotolerans</name>
    <dbReference type="NCBI Taxonomy" id="223958"/>
    <lineage>
        <taxon>Bacteria</taxon>
        <taxon>Bacillati</taxon>
        <taxon>Bacillota</taxon>
        <taxon>Bacilli</taxon>
        <taxon>Bacillales</taxon>
        <taxon>Bacillales Family XII. Incertae Sedis</taxon>
        <taxon>Exiguobacterium</taxon>
    </lineage>
</organism>
<sequence length="376" mass="42314">MQTLTVAERVIAQIFRDKRTIAMMFLAPLFVLFLLSSILGSSSDEVTIGTVDLPETFEKVLASKTATTTYPRYADGKQAMEDQQIEALITYQDDAPEILIEGGDVSKNAHAIQVIRETLTAVEMKQATTANAQLRETVDQLQQRLEQLTNQKLTVPPTASRSMMEPDIRFLYGDQDAELFDQIAPALMGFFIFLFVFIIAGVSFLRERSSGTLERTLATPLRRSSIVFGYFVGFFLFVTIQTILIQLFIVNVLNVTQQGNYFLLLFVNLLTASVALSLGLLLSSFARTEFQLIQFIPLAIVPQIFFSGLFDLTDAPTWVEVINRLMPLTYAADALQNIMIRGYGFREIWLDLVVLGGFMLVFVLLNMRALRKQRPV</sequence>
<evidence type="ECO:0000256" key="9">
    <source>
        <dbReference type="SAM" id="Phobius"/>
    </source>
</evidence>
<keyword evidence="7 9" id="KW-0472">Membrane</keyword>
<feature type="coiled-coil region" evidence="8">
    <location>
        <begin position="124"/>
        <end position="151"/>
    </location>
</feature>
<evidence type="ECO:0000256" key="5">
    <source>
        <dbReference type="ARBA" id="ARBA00022692"/>
    </source>
</evidence>
<dbReference type="Pfam" id="PF12698">
    <property type="entry name" value="ABC2_membrane_3"/>
    <property type="match status" value="1"/>
</dbReference>
<keyword evidence="8" id="KW-0175">Coiled coil</keyword>
<evidence type="ECO:0000313" key="12">
    <source>
        <dbReference type="Proteomes" id="UP000439752"/>
    </source>
</evidence>